<dbReference type="Gene3D" id="3.90.320.10">
    <property type="match status" value="1"/>
</dbReference>
<proteinExistence type="inferred from homology"/>
<evidence type="ECO:0000313" key="2">
    <source>
        <dbReference type="EMBL" id="EDV25144.1"/>
    </source>
</evidence>
<dbReference type="PhylomeDB" id="B3RWJ1"/>
<comment type="subcellular location">
    <subcellularLocation>
        <location evidence="1">Mitochondrion</location>
    </subcellularLocation>
</comment>
<feature type="active site" evidence="1">
    <location>
        <position position="276"/>
    </location>
</feature>
<gene>
    <name evidence="2" type="ORF">TRIADDRAFT_56767</name>
</gene>
<dbReference type="GO" id="GO:0008297">
    <property type="term" value="F:single-stranded DNA exodeoxyribonuclease activity"/>
    <property type="evidence" value="ECO:0000318"/>
    <property type="project" value="GO_Central"/>
</dbReference>
<dbReference type="EMBL" id="DS985245">
    <property type="protein sequence ID" value="EDV25144.1"/>
    <property type="molecule type" value="Genomic_DNA"/>
</dbReference>
<dbReference type="GO" id="GO:0005739">
    <property type="term" value="C:mitochondrion"/>
    <property type="evidence" value="ECO:0000318"/>
    <property type="project" value="GO_Central"/>
</dbReference>
<comment type="function">
    <text evidence="1">Metal-dependent single-stranded DNA (ssDNA) exonuclease involved in mitochondrial genome maintenance.</text>
</comment>
<accession>B3RWJ1</accession>
<dbReference type="PANTHER" id="PTHR31340:SF3">
    <property type="entry name" value="MITOCHONDRIAL GENOME MAINTENANCE EXONUCLEASE 1"/>
    <property type="match status" value="1"/>
</dbReference>
<dbReference type="GO" id="GO:0006264">
    <property type="term" value="P:mitochondrial DNA replication"/>
    <property type="evidence" value="ECO:0000318"/>
    <property type="project" value="GO_Central"/>
</dbReference>
<keyword evidence="1" id="KW-0496">Mitochondrion</keyword>
<keyword evidence="1" id="KW-0269">Exonuclease</keyword>
<keyword evidence="1" id="KW-0378">Hydrolase</keyword>
<feature type="active site" evidence="1">
    <location>
        <position position="289"/>
    </location>
</feature>
<dbReference type="RefSeq" id="XP_002113034.1">
    <property type="nucleotide sequence ID" value="XM_002112998.1"/>
</dbReference>
<dbReference type="KEGG" id="tad:TRIADDRAFT_56767"/>
<organism evidence="2 3">
    <name type="scientific">Trichoplax adhaerens</name>
    <name type="common">Trichoplax reptans</name>
    <dbReference type="NCBI Taxonomy" id="10228"/>
    <lineage>
        <taxon>Eukaryota</taxon>
        <taxon>Metazoa</taxon>
        <taxon>Placozoa</taxon>
        <taxon>Uniplacotomia</taxon>
        <taxon>Trichoplacea</taxon>
        <taxon>Trichoplacidae</taxon>
        <taxon>Trichoplax</taxon>
    </lineage>
</organism>
<protein>
    <recommendedName>
        <fullName evidence="1">Mitochondrial genome maintenance exonuclease 1</fullName>
        <ecNumber evidence="1">3.1.-.-</ecNumber>
    </recommendedName>
</protein>
<dbReference type="FunFam" id="3.90.320.10:FF:000029">
    <property type="entry name" value="Mitochondrial genome maintenance exonuclease 1"/>
    <property type="match status" value="1"/>
</dbReference>
<dbReference type="Proteomes" id="UP000009022">
    <property type="component" value="Unassembled WGS sequence"/>
</dbReference>
<dbReference type="AlphaFoldDB" id="B3RWJ1"/>
<dbReference type="EC" id="3.1.-.-" evidence="1"/>
<dbReference type="HOGENOM" id="CLU_601778_0_0_1"/>
<evidence type="ECO:0000313" key="3">
    <source>
        <dbReference type="Proteomes" id="UP000009022"/>
    </source>
</evidence>
<keyword evidence="1" id="KW-0540">Nuclease</keyword>
<dbReference type="eggNOG" id="ENOG502QVKE">
    <property type="taxonomic scope" value="Eukaryota"/>
</dbReference>
<dbReference type="InterPro" id="IPR011604">
    <property type="entry name" value="PDDEXK-like_dom_sf"/>
</dbReference>
<feature type="active site" evidence="1">
    <location>
        <position position="291"/>
    </location>
</feature>
<reference evidence="2 3" key="1">
    <citation type="journal article" date="2008" name="Nature">
        <title>The Trichoplax genome and the nature of placozoans.</title>
        <authorList>
            <person name="Srivastava M."/>
            <person name="Begovic E."/>
            <person name="Chapman J."/>
            <person name="Putnam N.H."/>
            <person name="Hellsten U."/>
            <person name="Kawashima T."/>
            <person name="Kuo A."/>
            <person name="Mitros T."/>
            <person name="Salamov A."/>
            <person name="Carpenter M.L."/>
            <person name="Signorovitch A.Y."/>
            <person name="Moreno M.A."/>
            <person name="Kamm K."/>
            <person name="Grimwood J."/>
            <person name="Schmutz J."/>
            <person name="Shapiro H."/>
            <person name="Grigoriev I.V."/>
            <person name="Buss L.W."/>
            <person name="Schierwater B."/>
            <person name="Dellaporta S.L."/>
            <person name="Rokhsar D.S."/>
        </authorList>
    </citation>
    <scope>NUCLEOTIDE SEQUENCE [LARGE SCALE GENOMIC DNA]</scope>
    <source>
        <strain evidence="2 3">Grell-BS-1999</strain>
    </source>
</reference>
<name>B3RWJ1_TRIAD</name>
<dbReference type="STRING" id="10228.B3RWJ1"/>
<dbReference type="OrthoDB" id="5777131at2759"/>
<dbReference type="InParanoid" id="B3RWJ1"/>
<dbReference type="CTD" id="6754247"/>
<dbReference type="HAMAP" id="MF_03030">
    <property type="entry name" value="MGME1"/>
    <property type="match status" value="1"/>
</dbReference>
<keyword evidence="3" id="KW-1185">Reference proteome</keyword>
<dbReference type="GeneID" id="6754247"/>
<evidence type="ECO:0000256" key="1">
    <source>
        <dbReference type="HAMAP-Rule" id="MF_03030"/>
    </source>
</evidence>
<dbReference type="PANTHER" id="PTHR31340">
    <property type="entry name" value="MITOCHONDRIAL GENOME MAINTENANCE EXONUCLEASE 1"/>
    <property type="match status" value="1"/>
</dbReference>
<dbReference type="GO" id="GO:0043504">
    <property type="term" value="P:mitochondrial DNA repair"/>
    <property type="evidence" value="ECO:0007669"/>
    <property type="project" value="UniProtKB-UniRule"/>
</dbReference>
<comment type="similarity">
    <text evidence="1">Belongs to the MGME1 family.</text>
</comment>
<sequence length="455" mass="52807">MLLTLSHNLATSKLYHRIKNYSSPKIILSWICNIRYCTVPKIQYPFKPNSKVEQSNIDDPLQFTRPICITLPKQKSHNGDVTYTDEENKLASVTTILKNSMSYGDYIRIQKWKQKAQLQLGHLEYHKTSTTTNVSVDEEEKVATAKLDKLKDKEYGGSNWAELVEQTHLLTTTRLDVLENEMGEQGLPAELTPEQEKLVQSLGKNELRKYVDLIRKRGHSLHELIRDYLSDKELIDYFKTTEYWHSVSHVLDEVTQVHALESCVWHSNLGYAGTVDAVAQFRGETCVFDWKTSKNPKLSIFDCYDYPYQAVAYAGAINQDFNYPFQVDSVAIVIVYNDGQPATVIRITADDCQLIWEHWLIRLQMYKLNCQLKQLSNDRVNYFSDNYWHRKALKENKIEIKVMDLSGSGDRVQETNSSSQLLSEIRILQGKLDENKAKIKERFRVSKPRRRPKLQ</sequence>